<dbReference type="GO" id="GO:0071897">
    <property type="term" value="P:DNA biosynthetic process"/>
    <property type="evidence" value="ECO:0007669"/>
    <property type="project" value="UniProtKB-ARBA"/>
</dbReference>
<dbReference type="AlphaFoldDB" id="A0AAV1JXY4"/>
<dbReference type="Gene3D" id="3.30.70.270">
    <property type="match status" value="1"/>
</dbReference>
<reference evidence="2 3" key="1">
    <citation type="submission" date="2023-11" db="EMBL/GenBank/DDBJ databases">
        <authorList>
            <person name="Okamura Y."/>
        </authorList>
    </citation>
    <scope>NUCLEOTIDE SEQUENCE [LARGE SCALE GENOMIC DNA]</scope>
</reference>
<comment type="caution">
    <text evidence="2">The sequence shown here is derived from an EMBL/GenBank/DDBJ whole genome shotgun (WGS) entry which is preliminary data.</text>
</comment>
<dbReference type="PROSITE" id="PS50878">
    <property type="entry name" value="RT_POL"/>
    <property type="match status" value="1"/>
</dbReference>
<evidence type="ECO:0000259" key="1">
    <source>
        <dbReference type="PROSITE" id="PS50878"/>
    </source>
</evidence>
<dbReference type="InterPro" id="IPR043128">
    <property type="entry name" value="Rev_trsase/Diguanyl_cyclase"/>
</dbReference>
<protein>
    <recommendedName>
        <fullName evidence="1">Reverse transcriptase domain-containing protein</fullName>
    </recommendedName>
</protein>
<dbReference type="PANTHER" id="PTHR37984">
    <property type="entry name" value="PROTEIN CBG26694"/>
    <property type="match status" value="1"/>
</dbReference>
<dbReference type="Pfam" id="PF00078">
    <property type="entry name" value="RVT_1"/>
    <property type="match status" value="1"/>
</dbReference>
<proteinExistence type="predicted"/>
<evidence type="ECO:0000313" key="2">
    <source>
        <dbReference type="EMBL" id="CAK1554367.1"/>
    </source>
</evidence>
<dbReference type="InterPro" id="IPR043502">
    <property type="entry name" value="DNA/RNA_pol_sf"/>
</dbReference>
<dbReference type="InterPro" id="IPR000477">
    <property type="entry name" value="RT_dom"/>
</dbReference>
<dbReference type="InterPro" id="IPR050951">
    <property type="entry name" value="Retrovirus_Pol_polyprotein"/>
</dbReference>
<dbReference type="CDD" id="cd01647">
    <property type="entry name" value="RT_LTR"/>
    <property type="match status" value="1"/>
</dbReference>
<accession>A0AAV1JXY4</accession>
<dbReference type="EMBL" id="CAVLEF010000278">
    <property type="protein sequence ID" value="CAK1554367.1"/>
    <property type="molecule type" value="Genomic_DNA"/>
</dbReference>
<dbReference type="Proteomes" id="UP001497472">
    <property type="component" value="Unassembled WGS sequence"/>
</dbReference>
<dbReference type="SUPFAM" id="SSF56672">
    <property type="entry name" value="DNA/RNA polymerases"/>
    <property type="match status" value="1"/>
</dbReference>
<name>A0AAV1JXY4_9NEOP</name>
<dbReference type="Gene3D" id="3.10.10.10">
    <property type="entry name" value="HIV Type 1 Reverse Transcriptase, subunit A, domain 1"/>
    <property type="match status" value="1"/>
</dbReference>
<feature type="domain" description="Reverse transcriptase" evidence="1">
    <location>
        <begin position="463"/>
        <end position="611"/>
    </location>
</feature>
<keyword evidence="3" id="KW-1185">Reference proteome</keyword>
<dbReference type="PANTHER" id="PTHR37984:SF5">
    <property type="entry name" value="PROTEIN NYNRIN-LIKE"/>
    <property type="match status" value="1"/>
</dbReference>
<evidence type="ECO:0000313" key="3">
    <source>
        <dbReference type="Proteomes" id="UP001497472"/>
    </source>
</evidence>
<gene>
    <name evidence="2" type="ORF">LNINA_LOCUS13288</name>
</gene>
<organism evidence="2 3">
    <name type="scientific">Leptosia nina</name>
    <dbReference type="NCBI Taxonomy" id="320188"/>
    <lineage>
        <taxon>Eukaryota</taxon>
        <taxon>Metazoa</taxon>
        <taxon>Ecdysozoa</taxon>
        <taxon>Arthropoda</taxon>
        <taxon>Hexapoda</taxon>
        <taxon>Insecta</taxon>
        <taxon>Pterygota</taxon>
        <taxon>Neoptera</taxon>
        <taxon>Endopterygota</taxon>
        <taxon>Lepidoptera</taxon>
        <taxon>Glossata</taxon>
        <taxon>Ditrysia</taxon>
        <taxon>Papilionoidea</taxon>
        <taxon>Pieridae</taxon>
        <taxon>Pierinae</taxon>
        <taxon>Leptosia</taxon>
    </lineage>
</organism>
<sequence length="611" mass="70946">MTPEMKKVYVDQDGNIQFQGYLLEEGETESEDKPTTSLTEEALTKILAKFSEVKKDTKKADSIKMLTDKFVIEKYSRKISNASQWMEIFESECVRLEVDEDTQRIEALRLFLDESCLDWYSSMLIKHTVNSKWLVWKSSFCETYADKGWSPIRYAIVFKYRQGSILEYALKKERLLLEINKSIDKTTFIDLIATGLPNYIADKIDRNNLNHTEDLFNNIRGLEHLVKKNWDKKKFSFDKTVKEKDGKDQPCKICEKENKGTSVKKAIGKVTLKLKIFDIEKNVNIFVVDGNHFEYDVLIGLDCIEAFDLIQNEKLEIKQIQPNLECDKYKSAGEINNPKIISDLAGMVVNENHDFGHNNIPNSGVTPQNQKQKKSYNINFNEHIPINDVEMTVNNLSTVQQSQVKELIDNHKSLFACDKYDVGTVKGYEAHIDLLIDKYCYKRPYRCNFEDKKEIELQVSKLLEKYLIDESYSPFAAPVTLAYKKEEGRKYRLCIDFRDLNKIVVPQSQPFPLIEDLMIKTRNCKFFTTLDINSAFWSIPLKIEDRQKTAFVTQEGHFQWTRLPFGLKTSPAIFQRILSSIIRKHKLADFASNTLHMSFHSGTPNYNNEAL</sequence>